<gene>
    <name evidence="1" type="ORF">BDV98DRAFT_565145</name>
</gene>
<accession>A0A5C3QME3</accession>
<dbReference type="AlphaFoldDB" id="A0A5C3QME3"/>
<reference evidence="1 2" key="1">
    <citation type="journal article" date="2019" name="Nat. Ecol. Evol.">
        <title>Megaphylogeny resolves global patterns of mushroom evolution.</title>
        <authorList>
            <person name="Varga T."/>
            <person name="Krizsan K."/>
            <person name="Foldi C."/>
            <person name="Dima B."/>
            <person name="Sanchez-Garcia M."/>
            <person name="Sanchez-Ramirez S."/>
            <person name="Szollosi G.J."/>
            <person name="Szarkandi J.G."/>
            <person name="Papp V."/>
            <person name="Albert L."/>
            <person name="Andreopoulos W."/>
            <person name="Angelini C."/>
            <person name="Antonin V."/>
            <person name="Barry K.W."/>
            <person name="Bougher N.L."/>
            <person name="Buchanan P."/>
            <person name="Buyck B."/>
            <person name="Bense V."/>
            <person name="Catcheside P."/>
            <person name="Chovatia M."/>
            <person name="Cooper J."/>
            <person name="Damon W."/>
            <person name="Desjardin D."/>
            <person name="Finy P."/>
            <person name="Geml J."/>
            <person name="Haridas S."/>
            <person name="Hughes K."/>
            <person name="Justo A."/>
            <person name="Karasinski D."/>
            <person name="Kautmanova I."/>
            <person name="Kiss B."/>
            <person name="Kocsube S."/>
            <person name="Kotiranta H."/>
            <person name="LaButti K.M."/>
            <person name="Lechner B.E."/>
            <person name="Liimatainen K."/>
            <person name="Lipzen A."/>
            <person name="Lukacs Z."/>
            <person name="Mihaltcheva S."/>
            <person name="Morgado L.N."/>
            <person name="Niskanen T."/>
            <person name="Noordeloos M.E."/>
            <person name="Ohm R.A."/>
            <person name="Ortiz-Santana B."/>
            <person name="Ovrebo C."/>
            <person name="Racz N."/>
            <person name="Riley R."/>
            <person name="Savchenko A."/>
            <person name="Shiryaev A."/>
            <person name="Soop K."/>
            <person name="Spirin V."/>
            <person name="Szebenyi C."/>
            <person name="Tomsovsky M."/>
            <person name="Tulloss R.E."/>
            <person name="Uehling J."/>
            <person name="Grigoriev I.V."/>
            <person name="Vagvolgyi C."/>
            <person name="Papp T."/>
            <person name="Martin F.M."/>
            <person name="Miettinen O."/>
            <person name="Hibbett D.S."/>
            <person name="Nagy L.G."/>
        </authorList>
    </citation>
    <scope>NUCLEOTIDE SEQUENCE [LARGE SCALE GENOMIC DNA]</scope>
    <source>
        <strain evidence="1 2">CBS 309.79</strain>
    </source>
</reference>
<protein>
    <submittedName>
        <fullName evidence="1">Uncharacterized protein</fullName>
    </submittedName>
</protein>
<sequence length="52" mass="5722">MRIHMLFALIQHAYNSIPPLDTEPLKCGSKGSECDKASGHFKGHVAYKAQPP</sequence>
<dbReference type="EMBL" id="ML178821">
    <property type="protein sequence ID" value="TFL02962.1"/>
    <property type="molecule type" value="Genomic_DNA"/>
</dbReference>
<name>A0A5C3QME3_9AGAR</name>
<evidence type="ECO:0000313" key="2">
    <source>
        <dbReference type="Proteomes" id="UP000305067"/>
    </source>
</evidence>
<keyword evidence="2" id="KW-1185">Reference proteome</keyword>
<dbReference type="Proteomes" id="UP000305067">
    <property type="component" value="Unassembled WGS sequence"/>
</dbReference>
<proteinExistence type="predicted"/>
<evidence type="ECO:0000313" key="1">
    <source>
        <dbReference type="EMBL" id="TFL02962.1"/>
    </source>
</evidence>
<organism evidence="1 2">
    <name type="scientific">Pterulicium gracile</name>
    <dbReference type="NCBI Taxonomy" id="1884261"/>
    <lineage>
        <taxon>Eukaryota</taxon>
        <taxon>Fungi</taxon>
        <taxon>Dikarya</taxon>
        <taxon>Basidiomycota</taxon>
        <taxon>Agaricomycotina</taxon>
        <taxon>Agaricomycetes</taxon>
        <taxon>Agaricomycetidae</taxon>
        <taxon>Agaricales</taxon>
        <taxon>Pleurotineae</taxon>
        <taxon>Pterulaceae</taxon>
        <taxon>Pterulicium</taxon>
    </lineage>
</organism>